<dbReference type="InterPro" id="IPR005320">
    <property type="entry name" value="Peptidase_S51"/>
</dbReference>
<dbReference type="EMBL" id="JBBAXC010000007">
    <property type="protein sequence ID" value="MEI5907534.1"/>
    <property type="molecule type" value="Genomic_DNA"/>
</dbReference>
<dbReference type="PANTHER" id="PTHR20842:SF0">
    <property type="entry name" value="ALPHA-ASPARTYL DIPEPTIDASE"/>
    <property type="match status" value="1"/>
</dbReference>
<proteinExistence type="inferred from homology"/>
<evidence type="ECO:0000256" key="1">
    <source>
        <dbReference type="ARBA" id="ARBA00006534"/>
    </source>
</evidence>
<keyword evidence="6" id="KW-1185">Reference proteome</keyword>
<keyword evidence="4" id="KW-0720">Serine protease</keyword>
<evidence type="ECO:0000256" key="4">
    <source>
        <dbReference type="ARBA" id="ARBA00022825"/>
    </source>
</evidence>
<accession>A0ABU8HEH1</accession>
<dbReference type="Proteomes" id="UP001312865">
    <property type="component" value="Unassembled WGS sequence"/>
</dbReference>
<evidence type="ECO:0000313" key="5">
    <source>
        <dbReference type="EMBL" id="MEI5907534.1"/>
    </source>
</evidence>
<protein>
    <submittedName>
        <fullName evidence="5">Peptidase E</fullName>
    </submittedName>
</protein>
<dbReference type="CDD" id="cd03146">
    <property type="entry name" value="GAT1_Peptidase_E"/>
    <property type="match status" value="1"/>
</dbReference>
<organism evidence="5 6">
    <name type="scientific">Bacillus spongiae</name>
    <dbReference type="NCBI Taxonomy" id="2683610"/>
    <lineage>
        <taxon>Bacteria</taxon>
        <taxon>Bacillati</taxon>
        <taxon>Bacillota</taxon>
        <taxon>Bacilli</taxon>
        <taxon>Bacillales</taxon>
        <taxon>Bacillaceae</taxon>
        <taxon>Bacillus</taxon>
    </lineage>
</organism>
<keyword evidence="3" id="KW-0378">Hydrolase</keyword>
<sequence>MQQIIALGGGGFSMEPNNPLLDTYILQQVKDKEPKICFIPTASGDAENYIARFYKFFEKQACLPTHFSLFKPPTTDLEGFLLEQDILYVGGGNTINLLALWREWGVDKIIQTAYNKGIVLTGLSAGSLCWFEEGVTDSFGDELRPIKGLGLLKGSHCPHYDGEDNRRPSYHETISAKNIKSGVAADDGVALHYINGKLIRVVSSRPQAHAYHVSLKDENIIEKRMSAMYLGD</sequence>
<dbReference type="PANTHER" id="PTHR20842">
    <property type="entry name" value="PROTEASE S51 ALPHA-ASPARTYL DIPEPTIDASE"/>
    <property type="match status" value="1"/>
</dbReference>
<comment type="similarity">
    <text evidence="1">Belongs to the peptidase S51 family.</text>
</comment>
<dbReference type="Pfam" id="PF03575">
    <property type="entry name" value="Peptidase_S51"/>
    <property type="match status" value="1"/>
</dbReference>
<dbReference type="SUPFAM" id="SSF52317">
    <property type="entry name" value="Class I glutamine amidotransferase-like"/>
    <property type="match status" value="1"/>
</dbReference>
<evidence type="ECO:0000313" key="6">
    <source>
        <dbReference type="Proteomes" id="UP001312865"/>
    </source>
</evidence>
<evidence type="ECO:0000256" key="2">
    <source>
        <dbReference type="ARBA" id="ARBA00022670"/>
    </source>
</evidence>
<reference evidence="5 6" key="1">
    <citation type="journal article" date="2018" name="J. Microbiol.">
        <title>Bacillus spongiae sp. nov., isolated from sponge of Jeju Island.</title>
        <authorList>
            <person name="Lee G.E."/>
            <person name="Im W.T."/>
            <person name="Park J.S."/>
        </authorList>
    </citation>
    <scope>NUCLEOTIDE SEQUENCE [LARGE SCALE GENOMIC DNA]</scope>
    <source>
        <strain evidence="5 6">135PIL107-10</strain>
    </source>
</reference>
<evidence type="ECO:0000256" key="3">
    <source>
        <dbReference type="ARBA" id="ARBA00022801"/>
    </source>
</evidence>
<name>A0ABU8HEH1_9BACI</name>
<dbReference type="Gene3D" id="3.40.50.880">
    <property type="match status" value="1"/>
</dbReference>
<keyword evidence="2" id="KW-0645">Protease</keyword>
<dbReference type="InterPro" id="IPR029062">
    <property type="entry name" value="Class_I_gatase-like"/>
</dbReference>
<dbReference type="RefSeq" id="WP_336586967.1">
    <property type="nucleotide sequence ID" value="NZ_JBBAXC010000007.1"/>
</dbReference>
<comment type="caution">
    <text evidence="5">The sequence shown here is derived from an EMBL/GenBank/DDBJ whole genome shotgun (WGS) entry which is preliminary data.</text>
</comment>
<gene>
    <name evidence="5" type="ORF">WAK64_10735</name>
</gene>